<gene>
    <name evidence="1" type="ORF">g.27577</name>
</gene>
<organism evidence="1">
    <name type="scientific">Clastoptera arizonana</name>
    <name type="common">Arizona spittle bug</name>
    <dbReference type="NCBI Taxonomy" id="38151"/>
    <lineage>
        <taxon>Eukaryota</taxon>
        <taxon>Metazoa</taxon>
        <taxon>Ecdysozoa</taxon>
        <taxon>Arthropoda</taxon>
        <taxon>Hexapoda</taxon>
        <taxon>Insecta</taxon>
        <taxon>Pterygota</taxon>
        <taxon>Neoptera</taxon>
        <taxon>Paraneoptera</taxon>
        <taxon>Hemiptera</taxon>
        <taxon>Auchenorrhyncha</taxon>
        <taxon>Cercopoidea</taxon>
        <taxon>Clastopteridae</taxon>
        <taxon>Clastoptera</taxon>
    </lineage>
</organism>
<evidence type="ECO:0000313" key="1">
    <source>
        <dbReference type="EMBL" id="JAS19421.1"/>
    </source>
</evidence>
<feature type="non-terminal residue" evidence="1">
    <location>
        <position position="1"/>
    </location>
</feature>
<dbReference type="AlphaFoldDB" id="A0A1B6D153"/>
<accession>A0A1B6D153</accession>
<name>A0A1B6D153_9HEMI</name>
<reference evidence="1" key="1">
    <citation type="submission" date="2015-12" db="EMBL/GenBank/DDBJ databases">
        <title>De novo transcriptome assembly of four potential Pierce s Disease insect vectors from Arizona vineyards.</title>
        <authorList>
            <person name="Tassone E.E."/>
        </authorList>
    </citation>
    <scope>NUCLEOTIDE SEQUENCE</scope>
</reference>
<sequence length="489" mass="53672">VEGNFTFPTYIPVGENFTMEPLAGTFSLNVITLFNSSLDAITPGMAYSSFVIFQSATKSTDVIKLKLAAATTGSYSSIIMLTGSLSPDKMFFTWTGQAWVNFPLPATPSLGFVLGEKNIMKSSSVRIKQLLVNSNLKTAGAKKTVGVKVTSCNILRDIDGNLTSLFAGSIPINIPVDKLSTGPNDVINVEWVAVTVSPQLTGNFSIPIASDNPNFTVEWITGTFSFNLTTLFFTTLDVIQPGVKYSTSILLQDKSKPKPKSISSGSLAQLIMDSDEVDGYQLGTISLNGAFTPDNMYFTWNGEAWINFKPTNVSLNAAKNTLELKSDFNEINKCGGAVAAGKIKGNSFSGPQTYWSGDIPAAIPVSSFYPTYGKQLGILWTTYYSTDTTIKGVFYFPKPIYKDVMWLTGDYEFQLRPLWNCTLTDLIHSGVKYHSRINFQEYPLVTTVWTGEDFNKAQNTSITLQGTFSQDKSTFFWSGNFILDFDVKP</sequence>
<protein>
    <submittedName>
        <fullName evidence="1">Uncharacterized protein</fullName>
    </submittedName>
</protein>
<proteinExistence type="predicted"/>
<dbReference type="EMBL" id="GEDC01017877">
    <property type="protein sequence ID" value="JAS19421.1"/>
    <property type="molecule type" value="Transcribed_RNA"/>
</dbReference>